<reference evidence="3 4" key="1">
    <citation type="submission" date="2020-08" db="EMBL/GenBank/DDBJ databases">
        <title>Sequencing the genomes of 1000 actinobacteria strains.</title>
        <authorList>
            <person name="Klenk H.-P."/>
        </authorList>
    </citation>
    <scope>NUCLEOTIDE SEQUENCE [LARGE SCALE GENOMIC DNA]</scope>
    <source>
        <strain evidence="3 4">DSM 43851</strain>
    </source>
</reference>
<dbReference type="Proteomes" id="UP000585638">
    <property type="component" value="Unassembled WGS sequence"/>
</dbReference>
<protein>
    <submittedName>
        <fullName evidence="3">Zn-dependent peptidase ImmA (M78 family)</fullName>
    </submittedName>
</protein>
<dbReference type="RefSeq" id="WP_184861495.1">
    <property type="nucleotide sequence ID" value="NZ_JACHIR010000001.1"/>
</dbReference>
<dbReference type="InterPro" id="IPR001387">
    <property type="entry name" value="Cro/C1-type_HTH"/>
</dbReference>
<dbReference type="PANTHER" id="PTHR43236">
    <property type="entry name" value="ANTITOXIN HIGA1"/>
    <property type="match status" value="1"/>
</dbReference>
<name>A0A7W9NFH8_9PSEU</name>
<sequence length="378" mass="40439">MVRDDSRPEESGAVITRAFTAVRTFAPARLSMARRLAGMRPTDLAAAVASSSAAVSQYEQGQMIPDDTILARFAHALNVPIEFFAGGRPQLRLDTSTVHFRSMQAADTVHRQQVLAQVELLWEVATAIEQVIEFPDVDLGLPLGVPHGGPAEAARTIRKAWGTSAGPIAHVVRQLEVRGILVVALEAAANVTIGAFSSAAPGRPIIALPTMMSPLARRVAVAHELGHLLLHPDAAPGSPSHEAAADAFAAEFLMPAADISDRLPRRNDVGTLKDLSDCYGVPTAMLAHRGQLLGVYSETDLQTILADIVGLGWTINEPVNSTFVGEQPELLQSAAHMACEHGMPLRLLASKLNIELAALRQLVGHTDLRPRLRLIASR</sequence>
<evidence type="ECO:0000313" key="4">
    <source>
        <dbReference type="Proteomes" id="UP000585638"/>
    </source>
</evidence>
<evidence type="ECO:0000259" key="2">
    <source>
        <dbReference type="PROSITE" id="PS50943"/>
    </source>
</evidence>
<dbReference type="EMBL" id="JACHIR010000001">
    <property type="protein sequence ID" value="MBB5891412.1"/>
    <property type="molecule type" value="Genomic_DNA"/>
</dbReference>
<accession>A0A7W9NFH8</accession>
<dbReference type="InterPro" id="IPR010982">
    <property type="entry name" value="Lambda_DNA-bd_dom_sf"/>
</dbReference>
<dbReference type="Pfam" id="PF06114">
    <property type="entry name" value="Peptidase_M78"/>
    <property type="match status" value="1"/>
</dbReference>
<proteinExistence type="inferred from homology"/>
<organism evidence="3 4">
    <name type="scientific">Kutzneria kofuensis</name>
    <dbReference type="NCBI Taxonomy" id="103725"/>
    <lineage>
        <taxon>Bacteria</taxon>
        <taxon>Bacillati</taxon>
        <taxon>Actinomycetota</taxon>
        <taxon>Actinomycetes</taxon>
        <taxon>Pseudonocardiales</taxon>
        <taxon>Pseudonocardiaceae</taxon>
        <taxon>Kutzneria</taxon>
    </lineage>
</organism>
<gene>
    <name evidence="3" type="ORF">BJ998_002608</name>
</gene>
<dbReference type="AlphaFoldDB" id="A0A7W9NFH8"/>
<dbReference type="GO" id="GO:0003677">
    <property type="term" value="F:DNA binding"/>
    <property type="evidence" value="ECO:0007669"/>
    <property type="project" value="InterPro"/>
</dbReference>
<dbReference type="PROSITE" id="PS50943">
    <property type="entry name" value="HTH_CROC1"/>
    <property type="match status" value="1"/>
</dbReference>
<dbReference type="CDD" id="cd00093">
    <property type="entry name" value="HTH_XRE"/>
    <property type="match status" value="1"/>
</dbReference>
<evidence type="ECO:0000256" key="1">
    <source>
        <dbReference type="ARBA" id="ARBA00007227"/>
    </source>
</evidence>
<dbReference type="InterPro" id="IPR010359">
    <property type="entry name" value="IrrE_HExxH"/>
</dbReference>
<dbReference type="Pfam" id="PF01381">
    <property type="entry name" value="HTH_3"/>
    <property type="match status" value="1"/>
</dbReference>
<comment type="caution">
    <text evidence="3">The sequence shown here is derived from an EMBL/GenBank/DDBJ whole genome shotgun (WGS) entry which is preliminary data.</text>
</comment>
<dbReference type="PANTHER" id="PTHR43236:SF1">
    <property type="entry name" value="BLL7220 PROTEIN"/>
    <property type="match status" value="1"/>
</dbReference>
<dbReference type="Gene3D" id="1.10.260.40">
    <property type="entry name" value="lambda repressor-like DNA-binding domains"/>
    <property type="match status" value="1"/>
</dbReference>
<dbReference type="Gene3D" id="1.10.10.2910">
    <property type="match status" value="1"/>
</dbReference>
<keyword evidence="4" id="KW-1185">Reference proteome</keyword>
<comment type="similarity">
    <text evidence="1">Belongs to the short-chain fatty acyl-CoA assimilation regulator (ScfR) family.</text>
</comment>
<evidence type="ECO:0000313" key="3">
    <source>
        <dbReference type="EMBL" id="MBB5891412.1"/>
    </source>
</evidence>
<dbReference type="SMART" id="SM00530">
    <property type="entry name" value="HTH_XRE"/>
    <property type="match status" value="1"/>
</dbReference>
<feature type="domain" description="HTH cro/C1-type" evidence="2">
    <location>
        <begin position="30"/>
        <end position="84"/>
    </location>
</feature>
<dbReference type="InterPro" id="IPR052345">
    <property type="entry name" value="Rad_response_metalloprotease"/>
</dbReference>
<dbReference type="SUPFAM" id="SSF47413">
    <property type="entry name" value="lambda repressor-like DNA-binding domains"/>
    <property type="match status" value="1"/>
</dbReference>